<gene>
    <name evidence="1" type="ORF">GCM10011395_35560</name>
</gene>
<evidence type="ECO:0000313" key="2">
    <source>
        <dbReference type="Proteomes" id="UP000618591"/>
    </source>
</evidence>
<reference evidence="2" key="1">
    <citation type="journal article" date="2019" name="Int. J. Syst. Evol. Microbiol.">
        <title>The Global Catalogue of Microorganisms (GCM) 10K type strain sequencing project: providing services to taxonomists for standard genome sequencing and annotation.</title>
        <authorList>
            <consortium name="The Broad Institute Genomics Platform"/>
            <consortium name="The Broad Institute Genome Sequencing Center for Infectious Disease"/>
            <person name="Wu L."/>
            <person name="Ma J."/>
        </authorList>
    </citation>
    <scope>NUCLEOTIDE SEQUENCE [LARGE SCALE GENOMIC DNA]</scope>
    <source>
        <strain evidence="2">CGMCC 1.10106</strain>
    </source>
</reference>
<comment type="caution">
    <text evidence="1">The sequence shown here is derived from an EMBL/GenBank/DDBJ whole genome shotgun (WGS) entry which is preliminary data.</text>
</comment>
<proteinExistence type="predicted"/>
<dbReference type="Proteomes" id="UP000618591">
    <property type="component" value="Unassembled WGS sequence"/>
</dbReference>
<protein>
    <submittedName>
        <fullName evidence="1">Uncharacterized protein</fullName>
    </submittedName>
</protein>
<organism evidence="1 2">
    <name type="scientific">Sphingomonas psychrolutea</name>
    <dbReference type="NCBI Taxonomy" id="1259676"/>
    <lineage>
        <taxon>Bacteria</taxon>
        <taxon>Pseudomonadati</taxon>
        <taxon>Pseudomonadota</taxon>
        <taxon>Alphaproteobacteria</taxon>
        <taxon>Sphingomonadales</taxon>
        <taxon>Sphingomonadaceae</taxon>
        <taxon>Sphingomonas</taxon>
    </lineage>
</organism>
<keyword evidence="2" id="KW-1185">Reference proteome</keyword>
<evidence type="ECO:0000313" key="1">
    <source>
        <dbReference type="EMBL" id="GGA62198.1"/>
    </source>
</evidence>
<accession>A0ABQ1H8P1</accession>
<dbReference type="RefSeq" id="WP_188449896.1">
    <property type="nucleotide sequence ID" value="NZ_BMDW01000039.1"/>
</dbReference>
<sequence length="205" mass="22671">MDMSQYLREMAHAVQTFIPAVWVEHDNVNVISAKVAKLEAATTDGYQRVQEILQVDEADEDGLATALHWDTYFGVDKETYHAGKELDALRQQEDARAFSRSAMSSTILHFAKQGISVVHGDLKGSPPGRDVHGICLSELIWMGRNQGLHWEEGGFGKGVTAVFDKLAAADAVFGDYTDRSMGFEIVSLLGWRDYAAFESDLQSLS</sequence>
<name>A0ABQ1H8P1_9SPHN</name>
<dbReference type="EMBL" id="BMDW01000039">
    <property type="protein sequence ID" value="GGA62198.1"/>
    <property type="molecule type" value="Genomic_DNA"/>
</dbReference>